<organism evidence="7 8">
    <name type="scientific">Lederbergia citrisecunda</name>
    <dbReference type="NCBI Taxonomy" id="2833583"/>
    <lineage>
        <taxon>Bacteria</taxon>
        <taxon>Bacillati</taxon>
        <taxon>Bacillota</taxon>
        <taxon>Bacilli</taxon>
        <taxon>Bacillales</taxon>
        <taxon>Bacillaceae</taxon>
        <taxon>Lederbergia</taxon>
    </lineage>
</organism>
<evidence type="ECO:0000256" key="1">
    <source>
        <dbReference type="ARBA" id="ARBA00004496"/>
    </source>
</evidence>
<dbReference type="GO" id="GO:0004757">
    <property type="term" value="F:sepiapterin reductase (NADP+) activity"/>
    <property type="evidence" value="ECO:0007669"/>
    <property type="project" value="TreeGrafter"/>
</dbReference>
<dbReference type="RefSeq" id="WP_213111813.1">
    <property type="nucleotide sequence ID" value="NZ_JAGYPJ010000001.1"/>
</dbReference>
<dbReference type="GO" id="GO:0005737">
    <property type="term" value="C:cytoplasm"/>
    <property type="evidence" value="ECO:0007669"/>
    <property type="project" value="UniProtKB-SubCell"/>
</dbReference>
<reference evidence="7 8" key="1">
    <citation type="submission" date="2021-05" db="EMBL/GenBank/DDBJ databases">
        <title>Novel Bacillus species.</title>
        <authorList>
            <person name="Liu G."/>
        </authorList>
    </citation>
    <scope>NUCLEOTIDE SEQUENCE [LARGE SCALE GENOMIC DNA]</scope>
    <source>
        <strain evidence="7 8">FJAT-49732</strain>
    </source>
</reference>
<dbReference type="PRINTS" id="PR00081">
    <property type="entry name" value="GDHRDH"/>
</dbReference>
<dbReference type="PRINTS" id="PR00080">
    <property type="entry name" value="SDRFAMILY"/>
</dbReference>
<dbReference type="Proteomes" id="UP000682713">
    <property type="component" value="Unassembled WGS sequence"/>
</dbReference>
<dbReference type="Gene3D" id="3.40.50.720">
    <property type="entry name" value="NAD(P)-binding Rossmann-like Domain"/>
    <property type="match status" value="1"/>
</dbReference>
<dbReference type="GO" id="GO:0006729">
    <property type="term" value="P:tetrahydrobiopterin biosynthetic process"/>
    <property type="evidence" value="ECO:0007669"/>
    <property type="project" value="TreeGrafter"/>
</dbReference>
<dbReference type="PANTHER" id="PTHR44085">
    <property type="entry name" value="SEPIAPTERIN REDUCTASE"/>
    <property type="match status" value="1"/>
</dbReference>
<evidence type="ECO:0000313" key="8">
    <source>
        <dbReference type="Proteomes" id="UP000682713"/>
    </source>
</evidence>
<evidence type="ECO:0000256" key="3">
    <source>
        <dbReference type="ARBA" id="ARBA00022490"/>
    </source>
</evidence>
<proteinExistence type="inferred from homology"/>
<evidence type="ECO:0000256" key="5">
    <source>
        <dbReference type="ARBA" id="ARBA00023002"/>
    </source>
</evidence>
<keyword evidence="8" id="KW-1185">Reference proteome</keyword>
<dbReference type="EMBL" id="JAGYPJ010000001">
    <property type="protein sequence ID" value="MBS4201324.1"/>
    <property type="molecule type" value="Genomic_DNA"/>
</dbReference>
<name>A0A942TSB1_9BACI</name>
<dbReference type="InterPro" id="IPR051721">
    <property type="entry name" value="Biopterin_syn/organic_redct"/>
</dbReference>
<keyword evidence="4" id="KW-0521">NADP</keyword>
<evidence type="ECO:0000256" key="6">
    <source>
        <dbReference type="RuleBase" id="RU000363"/>
    </source>
</evidence>
<comment type="subcellular location">
    <subcellularLocation>
        <location evidence="1">Cytoplasm</location>
    </subcellularLocation>
</comment>
<dbReference type="Pfam" id="PF00106">
    <property type="entry name" value="adh_short"/>
    <property type="match status" value="1"/>
</dbReference>
<accession>A0A942TSB1</accession>
<dbReference type="InterPro" id="IPR002347">
    <property type="entry name" value="SDR_fam"/>
</dbReference>
<sequence>MEVNYFILTGASRGIGEAICKKLLSNNNHLLCVSRKKNNELMSLANSNKHKLDYFEFDLNNTYEIEDLMKNIFEKIDSSIIESLYLINNAGVHFSQNVEETEPDSIINMMNVNLISPMILTSSFIQQSEQYDIEKRILNVSSGASFNLSSGESCYSTSKAGLETFTKSIGIEKSNVKIMAIRPGMVDTYMHRNTVNKKILKTPEYAADRILTFLFERFEHGKAVKAW</sequence>
<evidence type="ECO:0000313" key="7">
    <source>
        <dbReference type="EMBL" id="MBS4201324.1"/>
    </source>
</evidence>
<dbReference type="InterPro" id="IPR020904">
    <property type="entry name" value="Sc_DH/Rdtase_CS"/>
</dbReference>
<dbReference type="SUPFAM" id="SSF51735">
    <property type="entry name" value="NAD(P)-binding Rossmann-fold domains"/>
    <property type="match status" value="1"/>
</dbReference>
<dbReference type="PROSITE" id="PS00061">
    <property type="entry name" value="ADH_SHORT"/>
    <property type="match status" value="1"/>
</dbReference>
<comment type="similarity">
    <text evidence="2 6">Belongs to the short-chain dehydrogenases/reductases (SDR) family.</text>
</comment>
<comment type="caution">
    <text evidence="7">The sequence shown here is derived from an EMBL/GenBank/DDBJ whole genome shotgun (WGS) entry which is preliminary data.</text>
</comment>
<keyword evidence="5" id="KW-0560">Oxidoreductase</keyword>
<protein>
    <submittedName>
        <fullName evidence="7">SDR family NAD(P)-dependent oxidoreductase</fullName>
    </submittedName>
</protein>
<gene>
    <name evidence="7" type="ORF">KHA93_16935</name>
</gene>
<dbReference type="AlphaFoldDB" id="A0A942TSB1"/>
<keyword evidence="3" id="KW-0963">Cytoplasm</keyword>
<dbReference type="PANTHER" id="PTHR44085:SF2">
    <property type="entry name" value="SEPIAPTERIN REDUCTASE"/>
    <property type="match status" value="1"/>
</dbReference>
<evidence type="ECO:0000256" key="4">
    <source>
        <dbReference type="ARBA" id="ARBA00022857"/>
    </source>
</evidence>
<evidence type="ECO:0000256" key="2">
    <source>
        <dbReference type="ARBA" id="ARBA00006484"/>
    </source>
</evidence>
<dbReference type="InterPro" id="IPR036291">
    <property type="entry name" value="NAD(P)-bd_dom_sf"/>
</dbReference>